<dbReference type="HOGENOM" id="CLU_891536_0_0_1"/>
<protein>
    <submittedName>
        <fullName evidence="2">Uncharacterized protein</fullName>
    </submittedName>
</protein>
<name>A0A0D0BW15_9AGAR</name>
<dbReference type="AlphaFoldDB" id="A0A0D0BW15"/>
<feature type="transmembrane region" description="Helical" evidence="1">
    <location>
        <begin position="178"/>
        <end position="202"/>
    </location>
</feature>
<feature type="transmembrane region" description="Helical" evidence="1">
    <location>
        <begin position="254"/>
        <end position="277"/>
    </location>
</feature>
<feature type="transmembrane region" description="Helical" evidence="1">
    <location>
        <begin position="223"/>
        <end position="242"/>
    </location>
</feature>
<evidence type="ECO:0000256" key="1">
    <source>
        <dbReference type="SAM" id="Phobius"/>
    </source>
</evidence>
<organism evidence="2 3">
    <name type="scientific">Collybiopsis luxurians FD-317 M1</name>
    <dbReference type="NCBI Taxonomy" id="944289"/>
    <lineage>
        <taxon>Eukaryota</taxon>
        <taxon>Fungi</taxon>
        <taxon>Dikarya</taxon>
        <taxon>Basidiomycota</taxon>
        <taxon>Agaricomycotina</taxon>
        <taxon>Agaricomycetes</taxon>
        <taxon>Agaricomycetidae</taxon>
        <taxon>Agaricales</taxon>
        <taxon>Marasmiineae</taxon>
        <taxon>Omphalotaceae</taxon>
        <taxon>Collybiopsis</taxon>
        <taxon>Collybiopsis luxurians</taxon>
    </lineage>
</organism>
<keyword evidence="1" id="KW-0472">Membrane</keyword>
<keyword evidence="3" id="KW-1185">Reference proteome</keyword>
<reference evidence="2 3" key="1">
    <citation type="submission" date="2014-04" db="EMBL/GenBank/DDBJ databases">
        <title>Evolutionary Origins and Diversification of the Mycorrhizal Mutualists.</title>
        <authorList>
            <consortium name="DOE Joint Genome Institute"/>
            <consortium name="Mycorrhizal Genomics Consortium"/>
            <person name="Kohler A."/>
            <person name="Kuo A."/>
            <person name="Nagy L.G."/>
            <person name="Floudas D."/>
            <person name="Copeland A."/>
            <person name="Barry K.W."/>
            <person name="Cichocki N."/>
            <person name="Veneault-Fourrey C."/>
            <person name="LaButti K."/>
            <person name="Lindquist E.A."/>
            <person name="Lipzen A."/>
            <person name="Lundell T."/>
            <person name="Morin E."/>
            <person name="Murat C."/>
            <person name="Riley R."/>
            <person name="Ohm R."/>
            <person name="Sun H."/>
            <person name="Tunlid A."/>
            <person name="Henrissat B."/>
            <person name="Grigoriev I.V."/>
            <person name="Hibbett D.S."/>
            <person name="Martin F."/>
        </authorList>
    </citation>
    <scope>NUCLEOTIDE SEQUENCE [LARGE SCALE GENOMIC DNA]</scope>
    <source>
        <strain evidence="2 3">FD-317 M1</strain>
    </source>
</reference>
<keyword evidence="1" id="KW-1133">Transmembrane helix</keyword>
<evidence type="ECO:0000313" key="2">
    <source>
        <dbReference type="EMBL" id="KIK53849.1"/>
    </source>
</evidence>
<feature type="transmembrane region" description="Helical" evidence="1">
    <location>
        <begin position="93"/>
        <end position="115"/>
    </location>
</feature>
<dbReference type="OrthoDB" id="3248740at2759"/>
<accession>A0A0D0BW15</accession>
<keyword evidence="1" id="KW-0812">Transmembrane</keyword>
<feature type="transmembrane region" description="Helical" evidence="1">
    <location>
        <begin position="12"/>
        <end position="36"/>
    </location>
</feature>
<sequence length="312" mass="34629">MQTVGPVVVTEALTMMIVLLLYGLYTCLTVVSIYCLKYQHQAISHSRKLLLCTVSLMFINHTGLLAAASICFVGDMKSLYTTVNGRLNLQAQLAEVVLARINYLLSDFIVIWRAWCLSNGRGKSRYVLSLCLLASFISLMLDGILNILTLSKKDTTNYSPAIPSVAISPRNQWGNRKIVMPLVLFITNFAATIYIGMTFIMVRRVAKGYLVPSKKISIFGRMLLFMFESGLIYSALWFILIFDVAYPFPHKVNTVITLVVPQLTALYPAVIIVLDVAQKSLNTQSEQDSQALELDVPTPPSDLSAAITEIST</sequence>
<gene>
    <name evidence="2" type="ORF">GYMLUDRAFT_100290</name>
</gene>
<proteinExistence type="predicted"/>
<feature type="transmembrane region" description="Helical" evidence="1">
    <location>
        <begin position="48"/>
        <end position="73"/>
    </location>
</feature>
<dbReference type="EMBL" id="KN834823">
    <property type="protein sequence ID" value="KIK53849.1"/>
    <property type="molecule type" value="Genomic_DNA"/>
</dbReference>
<evidence type="ECO:0000313" key="3">
    <source>
        <dbReference type="Proteomes" id="UP000053593"/>
    </source>
</evidence>
<feature type="transmembrane region" description="Helical" evidence="1">
    <location>
        <begin position="127"/>
        <end position="148"/>
    </location>
</feature>
<dbReference type="Proteomes" id="UP000053593">
    <property type="component" value="Unassembled WGS sequence"/>
</dbReference>